<dbReference type="Proteomes" id="UP000008177">
    <property type="component" value="Unplaced contigs"/>
</dbReference>
<evidence type="ECO:0000256" key="1">
    <source>
        <dbReference type="SAM" id="MobiDB-lite"/>
    </source>
</evidence>
<organism evidence="2 3">
    <name type="scientific">Botryotinia fuckeliana (strain T4)</name>
    <name type="common">Noble rot fungus</name>
    <name type="synonym">Botrytis cinerea</name>
    <dbReference type="NCBI Taxonomy" id="999810"/>
    <lineage>
        <taxon>Eukaryota</taxon>
        <taxon>Fungi</taxon>
        <taxon>Dikarya</taxon>
        <taxon>Ascomycota</taxon>
        <taxon>Pezizomycotina</taxon>
        <taxon>Leotiomycetes</taxon>
        <taxon>Helotiales</taxon>
        <taxon>Sclerotiniaceae</taxon>
        <taxon>Botrytis</taxon>
    </lineage>
</organism>
<accession>G2YYN4</accession>
<gene>
    <name evidence="2" type="ORF">BofuT4_P145400.1</name>
</gene>
<reference evidence="3" key="1">
    <citation type="journal article" date="2011" name="PLoS Genet.">
        <title>Genomic analysis of the necrotrophic fungal pathogens Sclerotinia sclerotiorum and Botrytis cinerea.</title>
        <authorList>
            <person name="Amselem J."/>
            <person name="Cuomo C.A."/>
            <person name="van Kan J.A."/>
            <person name="Viaud M."/>
            <person name="Benito E.P."/>
            <person name="Couloux A."/>
            <person name="Coutinho P.M."/>
            <person name="de Vries R.P."/>
            <person name="Dyer P.S."/>
            <person name="Fillinger S."/>
            <person name="Fournier E."/>
            <person name="Gout L."/>
            <person name="Hahn M."/>
            <person name="Kohn L."/>
            <person name="Lapalu N."/>
            <person name="Plummer K.M."/>
            <person name="Pradier J.M."/>
            <person name="Quevillon E."/>
            <person name="Sharon A."/>
            <person name="Simon A."/>
            <person name="ten Have A."/>
            <person name="Tudzynski B."/>
            <person name="Tudzynski P."/>
            <person name="Wincker P."/>
            <person name="Andrew M."/>
            <person name="Anthouard V."/>
            <person name="Beever R.E."/>
            <person name="Beffa R."/>
            <person name="Benoit I."/>
            <person name="Bouzid O."/>
            <person name="Brault B."/>
            <person name="Chen Z."/>
            <person name="Choquer M."/>
            <person name="Collemare J."/>
            <person name="Cotton P."/>
            <person name="Danchin E.G."/>
            <person name="Da Silva C."/>
            <person name="Gautier A."/>
            <person name="Giraud C."/>
            <person name="Giraud T."/>
            <person name="Gonzalez C."/>
            <person name="Grossetete S."/>
            <person name="Guldener U."/>
            <person name="Henrissat B."/>
            <person name="Howlett B.J."/>
            <person name="Kodira C."/>
            <person name="Kretschmer M."/>
            <person name="Lappartient A."/>
            <person name="Leroch M."/>
            <person name="Levis C."/>
            <person name="Mauceli E."/>
            <person name="Neuveglise C."/>
            <person name="Oeser B."/>
            <person name="Pearson M."/>
            <person name="Poulain J."/>
            <person name="Poussereau N."/>
            <person name="Quesneville H."/>
            <person name="Rascle C."/>
            <person name="Schumacher J."/>
            <person name="Segurens B."/>
            <person name="Sexton A."/>
            <person name="Silva E."/>
            <person name="Sirven C."/>
            <person name="Soanes D.M."/>
            <person name="Talbot N.J."/>
            <person name="Templeton M."/>
            <person name="Yandava C."/>
            <person name="Yarden O."/>
            <person name="Zeng Q."/>
            <person name="Rollins J.A."/>
            <person name="Lebrun M.H."/>
            <person name="Dickman M."/>
        </authorList>
    </citation>
    <scope>NUCLEOTIDE SEQUENCE [LARGE SCALE GENOMIC DNA]</scope>
    <source>
        <strain evidence="3">T4</strain>
    </source>
</reference>
<protein>
    <submittedName>
        <fullName evidence="2">Uncharacterized protein</fullName>
    </submittedName>
</protein>
<dbReference type="HOGENOM" id="CLU_2885546_0_0_1"/>
<feature type="compositionally biased region" description="Polar residues" evidence="1">
    <location>
        <begin position="33"/>
        <end position="54"/>
    </location>
</feature>
<sequence length="63" mass="6579">MVSTRRTPGRDGGEFPSTTPSQSGGGAEGFLQNDGNESQATEQQRPINVQQNDEGNGESKAGL</sequence>
<dbReference type="InParanoid" id="G2YYN4"/>
<dbReference type="EMBL" id="FQ790361">
    <property type="protein sequence ID" value="CCD56732.1"/>
    <property type="molecule type" value="Genomic_DNA"/>
</dbReference>
<name>G2YYN4_BOTF4</name>
<evidence type="ECO:0000313" key="2">
    <source>
        <dbReference type="EMBL" id="CCD56732.1"/>
    </source>
</evidence>
<dbReference type="AlphaFoldDB" id="G2YYN4"/>
<evidence type="ECO:0000313" key="3">
    <source>
        <dbReference type="Proteomes" id="UP000008177"/>
    </source>
</evidence>
<feature type="region of interest" description="Disordered" evidence="1">
    <location>
        <begin position="1"/>
        <end position="63"/>
    </location>
</feature>
<proteinExistence type="predicted"/>